<gene>
    <name evidence="1" type="ORF">PV666_18475</name>
</gene>
<protein>
    <submittedName>
        <fullName evidence="1">Uncharacterized protein</fullName>
    </submittedName>
</protein>
<reference evidence="1 2" key="1">
    <citation type="journal article" date="2023" name="Microb. Genom.">
        <title>Mesoterricola silvestris gen. nov., sp. nov., Mesoterricola sediminis sp. nov., Geothrix oryzae sp. nov., Geothrix edaphica sp. nov., Geothrix rubra sp. nov., and Geothrix limicola sp. nov., six novel members of Acidobacteriota isolated from soils.</title>
        <authorList>
            <person name="Weisberg A.J."/>
            <person name="Pearce E."/>
            <person name="Kramer C.G."/>
            <person name="Chang J.H."/>
            <person name="Clarke C.R."/>
        </authorList>
    </citation>
    <scope>NUCLEOTIDE SEQUENCE [LARGE SCALE GENOMIC DNA]</scope>
    <source>
        <strain evidence="1 2">NB05-1H</strain>
    </source>
</reference>
<comment type="caution">
    <text evidence="1">The sequence shown here is derived from an EMBL/GenBank/DDBJ whole genome shotgun (WGS) entry which is preliminary data.</text>
</comment>
<evidence type="ECO:0000313" key="2">
    <source>
        <dbReference type="Proteomes" id="UP001272987"/>
    </source>
</evidence>
<proteinExistence type="predicted"/>
<organism evidence="1 2">
    <name type="scientific">Streptomyces acidiscabies</name>
    <dbReference type="NCBI Taxonomy" id="42234"/>
    <lineage>
        <taxon>Bacteria</taxon>
        <taxon>Bacillati</taxon>
        <taxon>Actinomycetota</taxon>
        <taxon>Actinomycetes</taxon>
        <taxon>Kitasatosporales</taxon>
        <taxon>Streptomycetaceae</taxon>
        <taxon>Streptomyces</taxon>
    </lineage>
</organism>
<evidence type="ECO:0000313" key="1">
    <source>
        <dbReference type="EMBL" id="MDX3019863.1"/>
    </source>
</evidence>
<sequence length="140" mass="14461">MRVYATVADYEAYPGGTTPAPADTGARLAQASQMLDRLVLRGCMYDVDGTGMPTHPLVLEAVRDAVCAQVAWWAQVGDPSGADGVGWGSVSIGSVSLGRSVTAVSGEDAPARQIAPAAWDALLSPDLTACIFRMGAVFSC</sequence>
<dbReference type="RefSeq" id="WP_319166447.1">
    <property type="nucleotide sequence ID" value="NZ_JARAWP010000010.1"/>
</dbReference>
<keyword evidence="2" id="KW-1185">Reference proteome</keyword>
<accession>A0ABU4LW23</accession>
<dbReference type="Proteomes" id="UP001272987">
    <property type="component" value="Unassembled WGS sequence"/>
</dbReference>
<name>A0ABU4LW23_9ACTN</name>
<dbReference type="EMBL" id="JARAWP010000010">
    <property type="protein sequence ID" value="MDX3019863.1"/>
    <property type="molecule type" value="Genomic_DNA"/>
</dbReference>